<gene>
    <name evidence="2" type="ORF">BKA10_002016</name>
</gene>
<dbReference type="Proteomes" id="UP000549113">
    <property type="component" value="Unassembled WGS sequence"/>
</dbReference>
<dbReference type="PANTHER" id="PTHR43362">
    <property type="entry name" value="MANNITOL DEHYDROGENASE DSF1-RELATED"/>
    <property type="match status" value="1"/>
</dbReference>
<feature type="domain" description="Mannitol dehydrogenase C-terminal" evidence="1">
    <location>
        <begin position="31"/>
        <end position="143"/>
    </location>
</feature>
<dbReference type="InterPro" id="IPR013118">
    <property type="entry name" value="Mannitol_DH_C"/>
</dbReference>
<dbReference type="EMBL" id="JACIFH010000001">
    <property type="protein sequence ID" value="MBB4140222.1"/>
    <property type="molecule type" value="Genomic_DNA"/>
</dbReference>
<organism evidence="2 3">
    <name type="scientific">Microbacterium invictum</name>
    <dbReference type="NCBI Taxonomy" id="515415"/>
    <lineage>
        <taxon>Bacteria</taxon>
        <taxon>Bacillati</taxon>
        <taxon>Actinomycetota</taxon>
        <taxon>Actinomycetes</taxon>
        <taxon>Micrococcales</taxon>
        <taxon>Microbacteriaceae</taxon>
        <taxon>Microbacterium</taxon>
    </lineage>
</organism>
<dbReference type="Gene3D" id="1.10.1040.10">
    <property type="entry name" value="N-(1-d-carboxylethyl)-l-norvaline Dehydrogenase, domain 2"/>
    <property type="match status" value="1"/>
</dbReference>
<dbReference type="Gene3D" id="3.40.50.720">
    <property type="entry name" value="NAD(P)-binding Rossmann-like Domain"/>
    <property type="match status" value="1"/>
</dbReference>
<dbReference type="AlphaFoldDB" id="A0AA40VMV2"/>
<evidence type="ECO:0000259" key="1">
    <source>
        <dbReference type="Pfam" id="PF08125"/>
    </source>
</evidence>
<evidence type="ECO:0000313" key="2">
    <source>
        <dbReference type="EMBL" id="MBB4140222.1"/>
    </source>
</evidence>
<dbReference type="SUPFAM" id="SSF48179">
    <property type="entry name" value="6-phosphogluconate dehydrogenase C-terminal domain-like"/>
    <property type="match status" value="1"/>
</dbReference>
<dbReference type="Pfam" id="PF08125">
    <property type="entry name" value="Mannitol_dh_C"/>
    <property type="match status" value="1"/>
</dbReference>
<dbReference type="InterPro" id="IPR013328">
    <property type="entry name" value="6PGD_dom2"/>
</dbReference>
<keyword evidence="3" id="KW-1185">Reference proteome</keyword>
<comment type="caution">
    <text evidence="2">The sequence shown here is derived from an EMBL/GenBank/DDBJ whole genome shotgun (WGS) entry which is preliminary data.</text>
</comment>
<dbReference type="GO" id="GO:0016616">
    <property type="term" value="F:oxidoreductase activity, acting on the CH-OH group of donors, NAD or NADP as acceptor"/>
    <property type="evidence" value="ECO:0007669"/>
    <property type="project" value="TreeGrafter"/>
</dbReference>
<dbReference type="RefSeq" id="WP_248199333.1">
    <property type="nucleotide sequence ID" value="NZ_BAABCO010000002.1"/>
</dbReference>
<proteinExistence type="predicted"/>
<accession>A0AA40VMV2</accession>
<dbReference type="PANTHER" id="PTHR43362:SF1">
    <property type="entry name" value="MANNITOL DEHYDROGENASE 2-RELATED"/>
    <property type="match status" value="1"/>
</dbReference>
<name>A0AA40VMV2_9MICO</name>
<dbReference type="InterPro" id="IPR050988">
    <property type="entry name" value="Mannitol_DH/Oxidoreductase"/>
</dbReference>
<reference evidence="2 3" key="1">
    <citation type="submission" date="2020-08" db="EMBL/GenBank/DDBJ databases">
        <title>Sequencing the genomes of 1000 actinobacteria strains.</title>
        <authorList>
            <person name="Klenk H.-P."/>
        </authorList>
    </citation>
    <scope>NUCLEOTIDE SEQUENCE [LARGE SCALE GENOMIC DNA]</scope>
    <source>
        <strain evidence="2 3">DSM 19600</strain>
    </source>
</reference>
<protein>
    <submittedName>
        <fullName evidence="2">Mannitol-1-phosphate/altronate dehydrogenase</fullName>
    </submittedName>
</protein>
<dbReference type="InterPro" id="IPR008927">
    <property type="entry name" value="6-PGluconate_DH-like_C_sf"/>
</dbReference>
<evidence type="ECO:0000313" key="3">
    <source>
        <dbReference type="Proteomes" id="UP000549113"/>
    </source>
</evidence>
<sequence>MTEPFSDWTLSGDFPAGRPAWEAAGARFVEDIEPFEQRKLLLLNGGHLQLAFHGLTRGLATIADAVADPVCRRALEQFWDEAVRTVGPEVDAVPYCAALLDRFRNPRIAHRLDQIAVDTVTKLRLRVLPVVRRELTAGRDAGGALSVIRAWRQVLEQGVLADGPATAAPEEALTSLVSGVSGEHAAVIRGAASRMPSTSTA</sequence>